<gene>
    <name evidence="1" type="ORF">PQO03_11950</name>
</gene>
<protein>
    <submittedName>
        <fullName evidence="1">Uncharacterized protein</fullName>
    </submittedName>
</protein>
<reference evidence="1 2" key="1">
    <citation type="submission" date="2023-02" db="EMBL/GenBank/DDBJ databases">
        <title>Genome sequence of Lentisphaera profundi SAORIC-696.</title>
        <authorList>
            <person name="Kim e."/>
            <person name="Cho J.-C."/>
            <person name="Choi A."/>
            <person name="Kang I."/>
        </authorList>
    </citation>
    <scope>NUCLEOTIDE SEQUENCE [LARGE SCALE GENOMIC DNA]</scope>
    <source>
        <strain evidence="1 2">SAORIC-696</strain>
    </source>
</reference>
<evidence type="ECO:0000313" key="2">
    <source>
        <dbReference type="Proteomes" id="UP001214250"/>
    </source>
</evidence>
<dbReference type="EMBL" id="CP117812">
    <property type="protein sequence ID" value="WDE98552.1"/>
    <property type="molecule type" value="Genomic_DNA"/>
</dbReference>
<dbReference type="Proteomes" id="UP001214250">
    <property type="component" value="Chromosome 2"/>
</dbReference>
<sequence length="182" mass="21709">MGDAALMASGINSIYYKNKRDQIEEINSFKNRSWIIDEYQRAVAFKFIGDRELLHEDMEASFDQIKEHFIKFYFEFEGIRLSKEISEYNSYYSEMLIPCFKLPLTSKIKNVYLNIRGFGLSELLNTHWLGRHPRERLFTIFPLLFKTQLSVSECRLVSRLEGCTHNVENCLQTFYQLREKYL</sequence>
<evidence type="ECO:0000313" key="1">
    <source>
        <dbReference type="EMBL" id="WDE98552.1"/>
    </source>
</evidence>
<dbReference type="RefSeq" id="WP_274153423.1">
    <property type="nucleotide sequence ID" value="NZ_CP117812.1"/>
</dbReference>
<organism evidence="1 2">
    <name type="scientific">Lentisphaera profundi</name>
    <dbReference type="NCBI Taxonomy" id="1658616"/>
    <lineage>
        <taxon>Bacteria</taxon>
        <taxon>Pseudomonadati</taxon>
        <taxon>Lentisphaerota</taxon>
        <taxon>Lentisphaeria</taxon>
        <taxon>Lentisphaerales</taxon>
        <taxon>Lentisphaeraceae</taxon>
        <taxon>Lentisphaera</taxon>
    </lineage>
</organism>
<keyword evidence="2" id="KW-1185">Reference proteome</keyword>
<accession>A0ABY7VWT1</accession>
<proteinExistence type="predicted"/>
<name>A0ABY7VWT1_9BACT</name>